<evidence type="ECO:0000256" key="1">
    <source>
        <dbReference type="SAM" id="MobiDB-lite"/>
    </source>
</evidence>
<sequence>MSPLSGPSTPRQLSGISRRLNSLVLVPPAFSISTQSIPISYKISVGEPVTEIGGLWRERDESNVPERELESKRKTELMNEDRNTEFE</sequence>
<organism evidence="2 3">
    <name type="scientific">Cotesia glomerata</name>
    <name type="common">Lepidopteran parasitic wasp</name>
    <name type="synonym">Apanteles glomeratus</name>
    <dbReference type="NCBI Taxonomy" id="32391"/>
    <lineage>
        <taxon>Eukaryota</taxon>
        <taxon>Metazoa</taxon>
        <taxon>Ecdysozoa</taxon>
        <taxon>Arthropoda</taxon>
        <taxon>Hexapoda</taxon>
        <taxon>Insecta</taxon>
        <taxon>Pterygota</taxon>
        <taxon>Neoptera</taxon>
        <taxon>Endopterygota</taxon>
        <taxon>Hymenoptera</taxon>
        <taxon>Apocrita</taxon>
        <taxon>Ichneumonoidea</taxon>
        <taxon>Braconidae</taxon>
        <taxon>Microgastrinae</taxon>
        <taxon>Cotesia</taxon>
    </lineage>
</organism>
<comment type="caution">
    <text evidence="2">The sequence shown here is derived from an EMBL/GenBank/DDBJ whole genome shotgun (WGS) entry which is preliminary data.</text>
</comment>
<name>A0AAV7HYP5_COTGL</name>
<keyword evidence="3" id="KW-1185">Reference proteome</keyword>
<gene>
    <name evidence="2" type="ORF">KQX54_016481</name>
</gene>
<feature type="region of interest" description="Disordered" evidence="1">
    <location>
        <begin position="59"/>
        <end position="87"/>
    </location>
</feature>
<protein>
    <submittedName>
        <fullName evidence="2">Uncharacterized protein</fullName>
    </submittedName>
</protein>
<proteinExistence type="predicted"/>
<evidence type="ECO:0000313" key="2">
    <source>
        <dbReference type="EMBL" id="KAH0540347.1"/>
    </source>
</evidence>
<dbReference type="AlphaFoldDB" id="A0AAV7HYP5"/>
<dbReference type="Proteomes" id="UP000826195">
    <property type="component" value="Unassembled WGS sequence"/>
</dbReference>
<reference evidence="2 3" key="1">
    <citation type="journal article" date="2021" name="J. Hered.">
        <title>A chromosome-level genome assembly of the parasitoid wasp, Cotesia glomerata (Hymenoptera: Braconidae).</title>
        <authorList>
            <person name="Pinto B.J."/>
            <person name="Weis J.J."/>
            <person name="Gamble T."/>
            <person name="Ode P.J."/>
            <person name="Paul R."/>
            <person name="Zaspel J.M."/>
        </authorList>
    </citation>
    <scope>NUCLEOTIDE SEQUENCE [LARGE SCALE GENOMIC DNA]</scope>
    <source>
        <strain evidence="2">CgM1</strain>
    </source>
</reference>
<evidence type="ECO:0000313" key="3">
    <source>
        <dbReference type="Proteomes" id="UP000826195"/>
    </source>
</evidence>
<accession>A0AAV7HYP5</accession>
<dbReference type="EMBL" id="JAHXZJ010002609">
    <property type="protein sequence ID" value="KAH0540347.1"/>
    <property type="molecule type" value="Genomic_DNA"/>
</dbReference>